<evidence type="ECO:0000256" key="3">
    <source>
        <dbReference type="ARBA" id="ARBA00022630"/>
    </source>
</evidence>
<proteinExistence type="inferred from homology"/>
<dbReference type="InterPro" id="IPR016170">
    <property type="entry name" value="Cytok_DH_C_sf"/>
</dbReference>
<dbReference type="Pfam" id="PF09265">
    <property type="entry name" value="Cytokin-bind"/>
    <property type="match status" value="1"/>
</dbReference>
<feature type="domain" description="Cytokinin dehydrogenase 1 FAD/cytokinin binding" evidence="6">
    <location>
        <begin position="2"/>
        <end position="182"/>
    </location>
</feature>
<name>A0A151TLS7_CAJCA</name>
<evidence type="ECO:0000313" key="7">
    <source>
        <dbReference type="EMBL" id="KYP67979.1"/>
    </source>
</evidence>
<comment type="similarity">
    <text evidence="2">Belongs to the oxygen-dependent FAD-linked oxidoreductase family.</text>
</comment>
<evidence type="ECO:0000256" key="1">
    <source>
        <dbReference type="ARBA" id="ARBA00001974"/>
    </source>
</evidence>
<dbReference type="OMA" id="IAHMWIV"/>
<dbReference type="GO" id="GO:0050660">
    <property type="term" value="F:flavin adenine dinucleotide binding"/>
    <property type="evidence" value="ECO:0007669"/>
    <property type="project" value="InterPro"/>
</dbReference>
<evidence type="ECO:0000313" key="8">
    <source>
        <dbReference type="Proteomes" id="UP000075243"/>
    </source>
</evidence>
<keyword evidence="4" id="KW-0274">FAD</keyword>
<accession>A0A151TLS7</accession>
<dbReference type="SUPFAM" id="SSF55103">
    <property type="entry name" value="FAD-linked oxidases, C-terminal domain"/>
    <property type="match status" value="1"/>
</dbReference>
<keyword evidence="3" id="KW-0285">Flavoprotein</keyword>
<protein>
    <submittedName>
        <fullName evidence="7">Cytokinin dehydrogenase 6</fullName>
    </submittedName>
</protein>
<dbReference type="STRING" id="3821.A0A151TLS7"/>
<dbReference type="GO" id="GO:0019139">
    <property type="term" value="F:cytokinin dehydrogenase activity"/>
    <property type="evidence" value="ECO:0007669"/>
    <property type="project" value="InterPro"/>
</dbReference>
<dbReference type="InterPro" id="IPR050432">
    <property type="entry name" value="FAD-linked_Oxidoreductases_BP"/>
</dbReference>
<gene>
    <name evidence="7" type="ORF">KK1_021596</name>
</gene>
<dbReference type="AlphaFoldDB" id="A0A151TLS7"/>
<dbReference type="InterPro" id="IPR015345">
    <property type="entry name" value="Cytokinin_DH_FAD/cytokin-bd"/>
</dbReference>
<dbReference type="PANTHER" id="PTHR13878">
    <property type="entry name" value="GULONOLACTONE OXIDASE"/>
    <property type="match status" value="1"/>
</dbReference>
<dbReference type="GO" id="GO:0009690">
    <property type="term" value="P:cytokinin metabolic process"/>
    <property type="evidence" value="ECO:0007669"/>
    <property type="project" value="InterPro"/>
</dbReference>
<comment type="cofactor">
    <cofactor evidence="1">
        <name>FAD</name>
        <dbReference type="ChEBI" id="CHEBI:57692"/>
    </cofactor>
</comment>
<dbReference type="PANTHER" id="PTHR13878:SF53">
    <property type="entry name" value="CYTOKININ DEHYDROGENASE 6"/>
    <property type="match status" value="1"/>
</dbReference>
<reference evidence="7 8" key="1">
    <citation type="journal article" date="2012" name="Nat. Biotechnol.">
        <title>Draft genome sequence of pigeonpea (Cajanus cajan), an orphan legume crop of resource-poor farmers.</title>
        <authorList>
            <person name="Varshney R.K."/>
            <person name="Chen W."/>
            <person name="Li Y."/>
            <person name="Bharti A.K."/>
            <person name="Saxena R.K."/>
            <person name="Schlueter J.A."/>
            <person name="Donoghue M.T."/>
            <person name="Azam S."/>
            <person name="Fan G."/>
            <person name="Whaley A.M."/>
            <person name="Farmer A.D."/>
            <person name="Sheridan J."/>
            <person name="Iwata A."/>
            <person name="Tuteja R."/>
            <person name="Penmetsa R.V."/>
            <person name="Wu W."/>
            <person name="Upadhyaya H.D."/>
            <person name="Yang S.P."/>
            <person name="Shah T."/>
            <person name="Saxena K.B."/>
            <person name="Michael T."/>
            <person name="McCombie W.R."/>
            <person name="Yang B."/>
            <person name="Zhang G."/>
            <person name="Yang H."/>
            <person name="Wang J."/>
            <person name="Spillane C."/>
            <person name="Cook D.R."/>
            <person name="May G.D."/>
            <person name="Xu X."/>
            <person name="Jackson S.A."/>
        </authorList>
    </citation>
    <scope>NUCLEOTIDE SEQUENCE [LARGE SCALE GENOMIC DNA]</scope>
    <source>
        <strain evidence="8">cv. Asha</strain>
    </source>
</reference>
<evidence type="ECO:0000256" key="5">
    <source>
        <dbReference type="ARBA" id="ARBA00023002"/>
    </source>
</evidence>
<evidence type="ECO:0000256" key="4">
    <source>
        <dbReference type="ARBA" id="ARBA00022827"/>
    </source>
</evidence>
<organism evidence="7 8">
    <name type="scientific">Cajanus cajan</name>
    <name type="common">Pigeon pea</name>
    <name type="synonym">Cajanus indicus</name>
    <dbReference type="NCBI Taxonomy" id="3821"/>
    <lineage>
        <taxon>Eukaryota</taxon>
        <taxon>Viridiplantae</taxon>
        <taxon>Streptophyta</taxon>
        <taxon>Embryophyta</taxon>
        <taxon>Tracheophyta</taxon>
        <taxon>Spermatophyta</taxon>
        <taxon>Magnoliopsida</taxon>
        <taxon>eudicotyledons</taxon>
        <taxon>Gunneridae</taxon>
        <taxon>Pentapetalae</taxon>
        <taxon>rosids</taxon>
        <taxon>fabids</taxon>
        <taxon>Fabales</taxon>
        <taxon>Fabaceae</taxon>
        <taxon>Papilionoideae</taxon>
        <taxon>50 kb inversion clade</taxon>
        <taxon>NPAAA clade</taxon>
        <taxon>indigoferoid/millettioid clade</taxon>
        <taxon>Phaseoleae</taxon>
        <taxon>Cajanus</taxon>
    </lineage>
</organism>
<keyword evidence="5" id="KW-0560">Oxidoreductase</keyword>
<dbReference type="Gene3D" id="3.40.462.10">
    <property type="entry name" value="FAD-linked oxidases, C-terminal domain"/>
    <property type="match status" value="1"/>
</dbReference>
<keyword evidence="8" id="KW-1185">Reference proteome</keyword>
<evidence type="ECO:0000259" key="6">
    <source>
        <dbReference type="Pfam" id="PF09265"/>
    </source>
</evidence>
<dbReference type="InterPro" id="IPR016164">
    <property type="entry name" value="FAD-linked_Oxase-like_C"/>
</dbReference>
<sequence>MSRLSYIPSTLFSTEVTLVDFLDRVHISEVKLRSKGLWDVPHPWLNLLIPKSQIHNFAEEVFGNILTGTSNGPVLIYPINKSKWDNRTSVVIPEEDVFYLVAFLASAVPSSNGTDGLEHILSQNKRILEFCKRAQLGVKQYLPHYSTQQEWMTHFGPHWETFLQRKSVYDPLAILAPGQRIFQKAISFS</sequence>
<dbReference type="Gramene" id="C.cajan_20967.t">
    <property type="protein sequence ID" value="C.cajan_20967.t"/>
    <property type="gene ID" value="C.cajan_20967"/>
</dbReference>
<evidence type="ECO:0000256" key="2">
    <source>
        <dbReference type="ARBA" id="ARBA00005466"/>
    </source>
</evidence>
<dbReference type="EMBL" id="CM003606">
    <property type="protein sequence ID" value="KYP67979.1"/>
    <property type="molecule type" value="Genomic_DNA"/>
</dbReference>
<dbReference type="Proteomes" id="UP000075243">
    <property type="component" value="Chromosome 4"/>
</dbReference>